<organism evidence="2">
    <name type="scientific">Odontella aurita</name>
    <dbReference type="NCBI Taxonomy" id="265563"/>
    <lineage>
        <taxon>Eukaryota</taxon>
        <taxon>Sar</taxon>
        <taxon>Stramenopiles</taxon>
        <taxon>Ochrophyta</taxon>
        <taxon>Bacillariophyta</taxon>
        <taxon>Mediophyceae</taxon>
        <taxon>Biddulphiophycidae</taxon>
        <taxon>Eupodiscales</taxon>
        <taxon>Odontellaceae</taxon>
        <taxon>Odontella</taxon>
    </lineage>
</organism>
<proteinExistence type="inferred from homology"/>
<dbReference type="AlphaFoldDB" id="A0A7S4JLH8"/>
<comment type="similarity">
    <text evidence="1">Belongs to the asaB hydroxylase/desaturase family.</text>
</comment>
<dbReference type="GO" id="GO:0016491">
    <property type="term" value="F:oxidoreductase activity"/>
    <property type="evidence" value="ECO:0007669"/>
    <property type="project" value="InterPro"/>
</dbReference>
<protein>
    <submittedName>
        <fullName evidence="2">Uncharacterized protein</fullName>
    </submittedName>
</protein>
<evidence type="ECO:0000313" key="2">
    <source>
        <dbReference type="EMBL" id="CAE2267089.1"/>
    </source>
</evidence>
<dbReference type="EMBL" id="HBKQ01042906">
    <property type="protein sequence ID" value="CAE2267089.1"/>
    <property type="molecule type" value="Transcribed_RNA"/>
</dbReference>
<accession>A0A7S4JLH8</accession>
<dbReference type="PANTHER" id="PTHR34598">
    <property type="entry name" value="BLL6449 PROTEIN"/>
    <property type="match status" value="1"/>
</dbReference>
<dbReference type="InterPro" id="IPR044053">
    <property type="entry name" value="AsaB-like"/>
</dbReference>
<evidence type="ECO:0000256" key="1">
    <source>
        <dbReference type="ARBA" id="ARBA00023604"/>
    </source>
</evidence>
<gene>
    <name evidence="2" type="ORF">OAUR00152_LOCUS29545</name>
</gene>
<reference evidence="2" key="1">
    <citation type="submission" date="2021-01" db="EMBL/GenBank/DDBJ databases">
        <authorList>
            <person name="Corre E."/>
            <person name="Pelletier E."/>
            <person name="Niang G."/>
            <person name="Scheremetjew M."/>
            <person name="Finn R."/>
            <person name="Kale V."/>
            <person name="Holt S."/>
            <person name="Cochrane G."/>
            <person name="Meng A."/>
            <person name="Brown T."/>
            <person name="Cohen L."/>
        </authorList>
    </citation>
    <scope>NUCLEOTIDE SEQUENCE</scope>
    <source>
        <strain evidence="2">Isolate 1302-5</strain>
    </source>
</reference>
<sequence>MGEKEEKRRRRSLGLVALLASPTASLCMQSEKKISLGPVSSLPTAPWGKGQIDYSAANEYVQAHYSQTYGRDQSYFWATESSIESIYDARSGVHSLGDVSTHEEDGLENSGFVLVSTSTAVADWSNMDMIKNIYLPELRCTIPLAFGESGRRISHMVFYQPMIRGEDCVMSGLDHDRTVSPPTSPVAGLVHIDTDFGAHDLDGILDMVENNLVSDVVGFPRHNIADVICNGRNRFAIVNCWKNADPLGRPISRAPLGLLLPYYCCDKNRRNLRPCFPDSVPDGERSRWYVYPQMAADECLLFKQYDRRLDRSSDIWHCAIDCSPYSENGGEVETECQAPKRYSFDIRAFIVFDEVVSKDNDRYSPDRLRPVLSLEESGCFCDEQARKDR</sequence>
<dbReference type="PANTHER" id="PTHR34598:SF3">
    <property type="entry name" value="OXIDOREDUCTASE AN1597"/>
    <property type="match status" value="1"/>
</dbReference>
<name>A0A7S4JLH8_9STRA</name>